<accession>A0A382TNY7</accession>
<dbReference type="AlphaFoldDB" id="A0A382TNY7"/>
<sequence length="159" mass="17968">MDNFDPVMVVPPFVSNTAIIIGNGESRAWYTPSCGDGINYRTWGCNALYRDGEVDKLVATDYNMEQEVYASGYAKKNTCWFTDWNILPGNIADTFLMGYDIPEEFVFQNSQIGRTNCVIQGKDPATVQEKLNEAIKMNPDRDAADLKMKMEKDIGIWIT</sequence>
<reference evidence="1" key="1">
    <citation type="submission" date="2018-05" db="EMBL/GenBank/DDBJ databases">
        <authorList>
            <person name="Lanie J.A."/>
            <person name="Ng W.-L."/>
            <person name="Kazmierczak K.M."/>
            <person name="Andrzejewski T.M."/>
            <person name="Davidsen T.M."/>
            <person name="Wayne K.J."/>
            <person name="Tettelin H."/>
            <person name="Glass J.I."/>
            <person name="Rusch D."/>
            <person name="Podicherti R."/>
            <person name="Tsui H.-C.T."/>
            <person name="Winkler M.E."/>
        </authorList>
    </citation>
    <scope>NUCLEOTIDE SEQUENCE</scope>
</reference>
<feature type="non-terminal residue" evidence="1">
    <location>
        <position position="159"/>
    </location>
</feature>
<protein>
    <submittedName>
        <fullName evidence="1">Uncharacterized protein</fullName>
    </submittedName>
</protein>
<gene>
    <name evidence="1" type="ORF">METZ01_LOCUS376527</name>
</gene>
<dbReference type="EMBL" id="UINC01137994">
    <property type="protein sequence ID" value="SVD23673.1"/>
    <property type="molecule type" value="Genomic_DNA"/>
</dbReference>
<proteinExistence type="predicted"/>
<name>A0A382TNY7_9ZZZZ</name>
<evidence type="ECO:0000313" key="1">
    <source>
        <dbReference type="EMBL" id="SVD23673.1"/>
    </source>
</evidence>
<organism evidence="1">
    <name type="scientific">marine metagenome</name>
    <dbReference type="NCBI Taxonomy" id="408172"/>
    <lineage>
        <taxon>unclassified sequences</taxon>
        <taxon>metagenomes</taxon>
        <taxon>ecological metagenomes</taxon>
    </lineage>
</organism>